<dbReference type="InterPro" id="IPR050130">
    <property type="entry name" value="ClpA_ClpB"/>
</dbReference>
<keyword evidence="2 6" id="KW-0547">Nucleotide-binding</keyword>
<evidence type="ECO:0000256" key="1">
    <source>
        <dbReference type="ARBA" id="ARBA00022737"/>
    </source>
</evidence>
<dbReference type="PROSITE" id="PS00871">
    <property type="entry name" value="CLPAB_2"/>
    <property type="match status" value="1"/>
</dbReference>
<dbReference type="GO" id="GO:0034605">
    <property type="term" value="P:cellular response to heat"/>
    <property type="evidence" value="ECO:0007669"/>
    <property type="project" value="TreeGrafter"/>
</dbReference>
<dbReference type="InterPro" id="IPR019489">
    <property type="entry name" value="Clp_ATPase_C"/>
</dbReference>
<dbReference type="Pfam" id="PF17871">
    <property type="entry name" value="AAA_lid_9"/>
    <property type="match status" value="1"/>
</dbReference>
<dbReference type="AlphaFoldDB" id="A0A354LZ64"/>
<dbReference type="InterPro" id="IPR001943">
    <property type="entry name" value="UVR_dom"/>
</dbReference>
<dbReference type="Pfam" id="PF02861">
    <property type="entry name" value="Clp_N"/>
    <property type="match status" value="1"/>
</dbReference>
<name>A0A354LZ64_9BACT</name>
<keyword evidence="7" id="KW-0175">Coiled coil</keyword>
<dbReference type="PANTHER" id="PTHR11638">
    <property type="entry name" value="ATP-DEPENDENT CLP PROTEASE"/>
    <property type="match status" value="1"/>
</dbReference>
<accession>A0A354LZ64</accession>
<dbReference type="Gene3D" id="1.10.8.60">
    <property type="match status" value="2"/>
</dbReference>
<evidence type="ECO:0000259" key="9">
    <source>
        <dbReference type="PROSITE" id="PS50151"/>
    </source>
</evidence>
<evidence type="ECO:0000259" key="10">
    <source>
        <dbReference type="PROSITE" id="PS51903"/>
    </source>
</evidence>
<organism evidence="11 12">
    <name type="scientific">Coprobacter fastidiosus</name>
    <dbReference type="NCBI Taxonomy" id="1099853"/>
    <lineage>
        <taxon>Bacteria</taxon>
        <taxon>Pseudomonadati</taxon>
        <taxon>Bacteroidota</taxon>
        <taxon>Bacteroidia</taxon>
        <taxon>Bacteroidales</taxon>
        <taxon>Barnesiellaceae</taxon>
        <taxon>Coprobacter</taxon>
    </lineage>
</organism>
<dbReference type="PRINTS" id="PR00300">
    <property type="entry name" value="CLPPROTEASEA"/>
</dbReference>
<dbReference type="Proteomes" id="UP000262954">
    <property type="component" value="Unassembled WGS sequence"/>
</dbReference>
<dbReference type="GO" id="GO:0005737">
    <property type="term" value="C:cytoplasm"/>
    <property type="evidence" value="ECO:0007669"/>
    <property type="project" value="TreeGrafter"/>
</dbReference>
<dbReference type="GO" id="GO:0005524">
    <property type="term" value="F:ATP binding"/>
    <property type="evidence" value="ECO:0007669"/>
    <property type="project" value="UniProtKB-KW"/>
</dbReference>
<dbReference type="InterPro" id="IPR027417">
    <property type="entry name" value="P-loop_NTPase"/>
</dbReference>
<dbReference type="InterPro" id="IPR003593">
    <property type="entry name" value="AAA+_ATPase"/>
</dbReference>
<keyword evidence="4 6" id="KW-0143">Chaperone</keyword>
<dbReference type="SMART" id="SM01086">
    <property type="entry name" value="ClpB_D2-small"/>
    <property type="match status" value="1"/>
</dbReference>
<dbReference type="Pfam" id="PF00004">
    <property type="entry name" value="AAA"/>
    <property type="match status" value="1"/>
</dbReference>
<evidence type="ECO:0000256" key="6">
    <source>
        <dbReference type="RuleBase" id="RU004432"/>
    </source>
</evidence>
<evidence type="ECO:0000256" key="7">
    <source>
        <dbReference type="SAM" id="Coils"/>
    </source>
</evidence>
<comment type="caution">
    <text evidence="11">The sequence shown here is derived from an EMBL/GenBank/DDBJ whole genome shotgun (WGS) entry which is preliminary data.</text>
</comment>
<evidence type="ECO:0000313" key="11">
    <source>
        <dbReference type="EMBL" id="HBJ07553.1"/>
    </source>
</evidence>
<evidence type="ECO:0000313" key="12">
    <source>
        <dbReference type="Proteomes" id="UP000262954"/>
    </source>
</evidence>
<dbReference type="PROSITE" id="PS00870">
    <property type="entry name" value="CLPAB_1"/>
    <property type="match status" value="1"/>
</dbReference>
<dbReference type="Pfam" id="PF10431">
    <property type="entry name" value="ClpB_D2-small"/>
    <property type="match status" value="1"/>
</dbReference>
<dbReference type="Pfam" id="PF07724">
    <property type="entry name" value="AAA_2"/>
    <property type="match status" value="1"/>
</dbReference>
<evidence type="ECO:0000256" key="2">
    <source>
        <dbReference type="ARBA" id="ARBA00022741"/>
    </source>
</evidence>
<comment type="similarity">
    <text evidence="6">Belongs to the ClpA/ClpB family.</text>
</comment>
<proteinExistence type="inferred from homology"/>
<dbReference type="GO" id="GO:0016887">
    <property type="term" value="F:ATP hydrolysis activity"/>
    <property type="evidence" value="ECO:0007669"/>
    <property type="project" value="InterPro"/>
</dbReference>
<dbReference type="GO" id="GO:0008233">
    <property type="term" value="F:peptidase activity"/>
    <property type="evidence" value="ECO:0007669"/>
    <property type="project" value="UniProtKB-KW"/>
</dbReference>
<dbReference type="InterPro" id="IPR036628">
    <property type="entry name" value="Clp_N_dom_sf"/>
</dbReference>
<dbReference type="RefSeq" id="WP_009316984.1">
    <property type="nucleotide sequence ID" value="NZ_CABKQP010000001.1"/>
</dbReference>
<dbReference type="GO" id="GO:0006508">
    <property type="term" value="P:proteolysis"/>
    <property type="evidence" value="ECO:0007669"/>
    <property type="project" value="UniProtKB-KW"/>
</dbReference>
<evidence type="ECO:0000256" key="4">
    <source>
        <dbReference type="ARBA" id="ARBA00023186"/>
    </source>
</evidence>
<evidence type="ECO:0000256" key="3">
    <source>
        <dbReference type="ARBA" id="ARBA00022840"/>
    </source>
</evidence>
<dbReference type="InterPro" id="IPR018368">
    <property type="entry name" value="ClpA/B_CS1"/>
</dbReference>
<dbReference type="CDD" id="cd19499">
    <property type="entry name" value="RecA-like_ClpB_Hsp104-like"/>
    <property type="match status" value="1"/>
</dbReference>
<dbReference type="Gene3D" id="1.10.1780.10">
    <property type="entry name" value="Clp, N-terminal domain"/>
    <property type="match status" value="1"/>
</dbReference>
<dbReference type="SMART" id="SM00382">
    <property type="entry name" value="AAA"/>
    <property type="match status" value="2"/>
</dbReference>
<dbReference type="InterPro" id="IPR004176">
    <property type="entry name" value="Clp_R_N"/>
</dbReference>
<dbReference type="PANTHER" id="PTHR11638:SF18">
    <property type="entry name" value="HEAT SHOCK PROTEIN 104"/>
    <property type="match status" value="1"/>
</dbReference>
<dbReference type="SUPFAM" id="SSF81923">
    <property type="entry name" value="Double Clp-N motif"/>
    <property type="match status" value="1"/>
</dbReference>
<dbReference type="FunFam" id="3.40.50.300:FF:000010">
    <property type="entry name" value="Chaperone clpB 1, putative"/>
    <property type="match status" value="1"/>
</dbReference>
<dbReference type="Gene3D" id="3.40.50.300">
    <property type="entry name" value="P-loop containing nucleotide triphosphate hydrolases"/>
    <property type="match status" value="2"/>
</dbReference>
<feature type="coiled-coil region" evidence="7">
    <location>
        <begin position="441"/>
        <end position="505"/>
    </location>
</feature>
<dbReference type="InterPro" id="IPR028299">
    <property type="entry name" value="ClpA/B_CS2"/>
</dbReference>
<reference evidence="11 12" key="1">
    <citation type="journal article" date="2018" name="Nat. Biotechnol.">
        <title>A standardized bacterial taxonomy based on genome phylogeny substantially revises the tree of life.</title>
        <authorList>
            <person name="Parks D.H."/>
            <person name="Chuvochina M."/>
            <person name="Waite D.W."/>
            <person name="Rinke C."/>
            <person name="Skarshewski A."/>
            <person name="Chaumeil P.A."/>
            <person name="Hugenholtz P."/>
        </authorList>
    </citation>
    <scope>NUCLEOTIDE SEQUENCE [LARGE SCALE GENOMIC DNA]</scope>
    <source>
        <strain evidence="11">UBA11482</strain>
    </source>
</reference>
<gene>
    <name evidence="11" type="ORF">DDY73_00975</name>
</gene>
<dbReference type="InterPro" id="IPR001270">
    <property type="entry name" value="ClpA/B"/>
</dbReference>
<dbReference type="InterPro" id="IPR041546">
    <property type="entry name" value="ClpA/ClpB_AAA_lid"/>
</dbReference>
<dbReference type="Gene3D" id="4.10.860.10">
    <property type="entry name" value="UVR domain"/>
    <property type="match status" value="1"/>
</dbReference>
<keyword evidence="11" id="KW-0645">Protease</keyword>
<feature type="compositionally biased region" description="Polar residues" evidence="8">
    <location>
        <begin position="175"/>
        <end position="187"/>
    </location>
</feature>
<dbReference type="FunFam" id="3.40.50.300:FF:000025">
    <property type="entry name" value="ATP-dependent Clp protease subunit"/>
    <property type="match status" value="1"/>
</dbReference>
<evidence type="ECO:0000256" key="8">
    <source>
        <dbReference type="SAM" id="MobiDB-lite"/>
    </source>
</evidence>
<feature type="region of interest" description="Disordered" evidence="8">
    <location>
        <begin position="161"/>
        <end position="191"/>
    </location>
</feature>
<dbReference type="InterPro" id="IPR003959">
    <property type="entry name" value="ATPase_AAA_core"/>
</dbReference>
<dbReference type="PROSITE" id="PS51903">
    <property type="entry name" value="CLP_R"/>
    <property type="match status" value="1"/>
</dbReference>
<evidence type="ECO:0000256" key="5">
    <source>
        <dbReference type="PROSITE-ProRule" id="PRU01251"/>
    </source>
</evidence>
<dbReference type="EMBL" id="DNWC01000017">
    <property type="protein sequence ID" value="HBJ07553.1"/>
    <property type="molecule type" value="Genomic_DNA"/>
</dbReference>
<dbReference type="PROSITE" id="PS50151">
    <property type="entry name" value="UVR"/>
    <property type="match status" value="1"/>
</dbReference>
<keyword evidence="3 6" id="KW-0067">ATP-binding</keyword>
<feature type="domain" description="UVR" evidence="9">
    <location>
        <begin position="445"/>
        <end position="480"/>
    </location>
</feature>
<sequence length="841" mass="94739">MERNFSQRVKDVLGYSREEAERLQNSYIGPEHLLLGILRDGSGKAIEALRHLGVQLAELKASVEKDLRLSNDHINAGDEITISKSTDKVLKMSILEARILKSDTTDTEHLLLAILKDPDTPATRSLKDCDVTYQEVMEYFKMAKPLSDTPLMGAEFADDDDDEFEEEKRYKNEQQKATTSPGKTSADTPVLDNFGTDMTKAAEENRLDPVVGREKEIERLAQVLSRRKKNNPVLIGEPGVGKSAIVEGLALRIIQRKVSRVLFDKRVISLDMASIVAGTKYRGQFEERIKAILNELTKNPDIILFIDEIHTIVGAGGATGTLDAANMLKPALARGEIQCIGATTLDEYRKSIEKDGALERRFQKIMVDPTTPEETLQILNNIKGRYEDHHNVSYTPEALKACVKLTERYISDRNFPDKAIDAMDEAGSRVHISNIVVPKEIETLEAQIETIREEKIKAVKSQNYELAASFRDKEKDIQAQLETAKQKWEEELQEHREIVDEEKIAEVVAMMSGVPVQRIASAESTKLLHMGDTLRQAIIGQDNAVDKIVKAIRRNRVGLKDPNKPIGTFMFLGPTGVGKTHLAKILAEYLFDSKDALIRVDMSEYMEKFSVSRLIGAPPGYVGYEEGGQLTEKVRRKPYSVILLDELEKAHPDVFNLLLQVMDEGRLTDSLGRKVDFKNTILIMTSNIGTRQLKDFGRGVGFSTSASLEDKEFSRSIIQKALNKAFSPEFLNRVDDIIMFDQLDKEAIYKIIDLELKGFYQRMQALGYKFTLTDAAKEFVASKGYDIQFGARPLKRAIQKYLEDEIAELIIRDSIKEGDTIIIDYDKQEEKIVSSVHSDKE</sequence>
<protein>
    <submittedName>
        <fullName evidence="11">ATP-dependent Clp protease ATP-binding subunit</fullName>
    </submittedName>
</protein>
<dbReference type="CDD" id="cd00009">
    <property type="entry name" value="AAA"/>
    <property type="match status" value="1"/>
</dbReference>
<keyword evidence="11" id="KW-0378">Hydrolase</keyword>
<feature type="domain" description="Clp R" evidence="10">
    <location>
        <begin position="1"/>
        <end position="148"/>
    </location>
</feature>
<keyword evidence="1 5" id="KW-0677">Repeat</keyword>
<dbReference type="SUPFAM" id="SSF52540">
    <property type="entry name" value="P-loop containing nucleoside triphosphate hydrolases"/>
    <property type="match status" value="2"/>
</dbReference>